<dbReference type="Gene3D" id="3.30.70.141">
    <property type="entry name" value="Nucleoside diphosphate kinase-like domain"/>
    <property type="match status" value="3"/>
</dbReference>
<proteinExistence type="predicted"/>
<name>G0UWT0_TRYCI</name>
<sequence>MNTSFLLIKPSVCTEKVLELARDHFDIHGVRVEDMQLLTGQQVSRGAYVERHFSAASARAMSPSTAVAALESEESAMLFYSTFGESWDAAVEDRRVLTPEDAMIVTGTTVEGLNERWWNSKLRVRLEHGFYVSYFEEEKLYVINGHYPLLLHSLTATESQICFFILSWPEKRYTWKQFCLEVIGAADPREAVPTSFRGVLYEGWEAYGLSKQPSIADNGTIYASGPIESLAFRFIWLHRRVNEDDFGRLLLQEGLSRSFVENVVKNIPITYGEVRRSVFEMTEDMQSSEAVRLLVAVYKEDKMRMNKQNSATHGTGTPSCLADWTIVLDDEDSCEVRNRALLFVKPHANTAETRSLVEERLMQVCGMQVISQHHVSGSEVAAKCLMKQHYGTIARYAVTCTPESIQLTTETEQEFQKRFGRCWGDVLQGGRVWNADTAMRILGDISSTELYELWCSCTETMKLTPGTYVARLSRENAFLINGFFPYLQDSYEREDANVTCYVVSWLESRMTWRSFREDVVGCTNPERAHPNSLRGLIRDHWHTLGLKGPCTTTDNGVHASAGPLEAVLERHLWVNSPLTHDPFTLRLEERGLTGALLYGWRTNPVVVMGDGSRRGCVFDLLENLQTTEVVDLMCDAEQKLLAGYNEQLVNRAVVVLKPYAVSNSTITTIRDFLASSDVKVLQEVVLPSVCVKERFLENSSFLKLSSWADFTSEELLSDLVSIVKDNFSAYFELGWDDCVSRGRLMGATDICKRFSLTAAELLSQWEATEQMELHSTCWVAHLTTHNVYVLNGFVPFVRETYSKPGSVTRVFEVEWREDAWTWKDFCERLIGYTETSNPQTAAEGSLQRVFVDEWKNLGLPFRTDTPWSAALYVSQGPLEGVADRGIWLGVDIPGDHFVQRLLLGVCHYMLSPYLYDNCDLWSGGGGELEGTRSLKDDASRSTQTESMGKSLSASGYFVPQYTRHDLSYHEQSTEVVRRLKVISSRFLCGLKMNYAFLWVKPHACSKEVEAWVPRALAEHRVEVISSGCMLMHDVFRKELADRKQCALYRNAMTREAHEIPITTKQMVEFELAFGMTWGTALSLHLVVNAARAVERMGALDLLKEWDGAPRKVCLSPALYIAFIEKEGLYVVNGFYPYLRSRMYTGSHVFWYVVSWDSEVLTWEEFHRHVIGGDVPDKAEKSSLRHTLYNSWEELGLLRPPDGVDNGFCASSTPIEGISDRVAWLGIDVQQDVFGRLLLMSGIPAGYLRQMLDNPCVRHRDEPLEAAGDAFDKLCTENPLLIAQLIALHSSGGMRVVSSPAKNITAFTPATPVAHANEDVVRCNNKDAVEHLVEQAEASKSGVALPSSCVEGGVRRNYAFIMINPACTSPVVDDRVLSYITDFLRHKNIRVDGRGCVCAEDPELCHVIHTLEHGVFKYAVRQSPYQYALTSEALLSFLDAFQQVWDPRKVYNAMDASVEFNYSASYLKDRWLTCDPLVRIAPCCYVGKMPGEDIYIVNGFALHSAKTFCAAPNVKYFFLVSWDNDDGDYAHFLDSVIGDPYVKEAKHGSLQQVLCDEWEVAGLTCPPDQFEGAVLASASPLEAMLLKQMCFSLDIKRDAVCRFAMDELSVTPYIMRRCLTNPRRPCGDGRFMFDVARGMNSTDVLQLIRRENVDHLGEAPRNSAFVLLKSHSLCRGFSLTVETVFARAKIRIDEEGDISAATLRSRDFMRHLYPVEMAYAERDVESIKLTLSERERVRQVFRVSWVELLEGGVLVNAVHALKSLVGVTPIQLFYKCMAAPRKVTIRPGVVLHELHCDGIFVVNGFVPGLKVFLESTNAMQHWYVVSWSPNEMNWPTFLQEVIGDDCPKDAAVTSVRGQLYRRWRDYGITEPPDELRNGLHVSQGALQAIRQRTKCLSHSIQEDYLGSVLLRSGVHESVLHTWLENPEVTSNGIKISIFEHLGHSDTPRLLQILSALTEELRRATEKDPLAAARLPAIATESHPQEGNLGSNVTSQWRPVRENASGAAAAQPLGSPLLVESGSLLLYKNTAMVIVKPHVSDNVKVLGLLEEILYEHKIQIKRHLYKKVTPQIVEQHFSSPMLYATALVNGRLDVTPSGKESFYNTFGEEWESVVSSGRVAGACEVLSQLSITPSQLYVKWTLAQEHVQLAYDMEVTKFHAEDVYVVNAITPFECASMIQGEADACSVHCYVVSWDQRECSWKRFLDDVIGEPDPASACPTSFRGRLFAEWSAYDLPVKPNRIDNIVLASEGPLQAYKERELWCGKCDLAPDPLIRALCHVDHDLADLPEWVENPLVRYTGSRRNELNDGFYTGHLFGFVRALDTQQFIEVMTEREGVFLPLVLEQVGAGGSCNGCVDGGKQCNNAVAQADYLCESQDFLNVLADNSDNIKMLEWLKECLLEGSDDSLLLLWNHYGGRVVGEREAQKSGCVGSLLSRVVASHKDGDSDARETLCGTIDGEAFRRDVEALDFFGQPLSKGNRSRMFERMRQRGNGRMTLEEFRMALAVLRQM</sequence>
<protein>
    <recommendedName>
        <fullName evidence="2">Nucleoside diphosphate kinase</fullName>
    </recommendedName>
</protein>
<dbReference type="VEuPathDB" id="TriTrypDB:TcIL3000_10_6200"/>
<dbReference type="EMBL" id="HE575323">
    <property type="protein sequence ID" value="CCC93847.1"/>
    <property type="molecule type" value="Genomic_DNA"/>
</dbReference>
<accession>G0UWT0</accession>
<gene>
    <name evidence="1" type="ORF">TCIL3000_10_6200</name>
</gene>
<dbReference type="SUPFAM" id="SSF54919">
    <property type="entry name" value="Nucleoside diphosphate kinase, NDK"/>
    <property type="match status" value="7"/>
</dbReference>
<evidence type="ECO:0000313" key="1">
    <source>
        <dbReference type="EMBL" id="CCC93847.1"/>
    </source>
</evidence>
<organism evidence="1">
    <name type="scientific">Trypanosoma congolense (strain IL3000)</name>
    <dbReference type="NCBI Taxonomy" id="1068625"/>
    <lineage>
        <taxon>Eukaryota</taxon>
        <taxon>Discoba</taxon>
        <taxon>Euglenozoa</taxon>
        <taxon>Kinetoplastea</taxon>
        <taxon>Metakinetoplastina</taxon>
        <taxon>Trypanosomatida</taxon>
        <taxon>Trypanosomatidae</taxon>
        <taxon>Trypanosoma</taxon>
        <taxon>Nannomonas</taxon>
    </lineage>
</organism>
<reference evidence="1" key="1">
    <citation type="journal article" date="2012" name="Proc. Natl. Acad. Sci. U.S.A.">
        <title>Antigenic diversity is generated by distinct evolutionary mechanisms in African trypanosome species.</title>
        <authorList>
            <person name="Jackson A.P."/>
            <person name="Berry A."/>
            <person name="Aslett M."/>
            <person name="Allison H.C."/>
            <person name="Burton P."/>
            <person name="Vavrova-Anderson J."/>
            <person name="Brown R."/>
            <person name="Browne H."/>
            <person name="Corton N."/>
            <person name="Hauser H."/>
            <person name="Gamble J."/>
            <person name="Gilderthorp R."/>
            <person name="Marcello L."/>
            <person name="McQuillan J."/>
            <person name="Otto T.D."/>
            <person name="Quail M.A."/>
            <person name="Sanders M.J."/>
            <person name="van Tonder A."/>
            <person name="Ginger M.L."/>
            <person name="Field M.C."/>
            <person name="Barry J.D."/>
            <person name="Hertz-Fowler C."/>
            <person name="Berriman M."/>
        </authorList>
    </citation>
    <scope>NUCLEOTIDE SEQUENCE</scope>
    <source>
        <strain evidence="1">IL3000</strain>
    </source>
</reference>
<evidence type="ECO:0008006" key="2">
    <source>
        <dbReference type="Google" id="ProtNLM"/>
    </source>
</evidence>
<dbReference type="InterPro" id="IPR036850">
    <property type="entry name" value="NDK-like_dom_sf"/>
</dbReference>